<organism evidence="2 3">
    <name type="scientific">Dendrothele bispora (strain CBS 962.96)</name>
    <dbReference type="NCBI Taxonomy" id="1314807"/>
    <lineage>
        <taxon>Eukaryota</taxon>
        <taxon>Fungi</taxon>
        <taxon>Dikarya</taxon>
        <taxon>Basidiomycota</taxon>
        <taxon>Agaricomycotina</taxon>
        <taxon>Agaricomycetes</taxon>
        <taxon>Agaricomycetidae</taxon>
        <taxon>Agaricales</taxon>
        <taxon>Agaricales incertae sedis</taxon>
        <taxon>Dendrothele</taxon>
    </lineage>
</organism>
<evidence type="ECO:0000259" key="1">
    <source>
        <dbReference type="Pfam" id="PF20231"/>
    </source>
</evidence>
<dbReference type="InterPro" id="IPR046496">
    <property type="entry name" value="DUF6589"/>
</dbReference>
<dbReference type="AlphaFoldDB" id="A0A4S8MPD4"/>
<evidence type="ECO:0000313" key="3">
    <source>
        <dbReference type="Proteomes" id="UP000297245"/>
    </source>
</evidence>
<keyword evidence="3" id="KW-1185">Reference proteome</keyword>
<name>A0A4S8MPD4_DENBC</name>
<evidence type="ECO:0000313" key="2">
    <source>
        <dbReference type="EMBL" id="THV04154.1"/>
    </source>
</evidence>
<accession>A0A4S8MPD4</accession>
<proteinExistence type="predicted"/>
<dbReference type="Proteomes" id="UP000297245">
    <property type="component" value="Unassembled WGS sequence"/>
</dbReference>
<dbReference type="Pfam" id="PF20231">
    <property type="entry name" value="DUF6589"/>
    <property type="match status" value="2"/>
</dbReference>
<dbReference type="EMBL" id="ML179059">
    <property type="protein sequence ID" value="THV04154.1"/>
    <property type="molecule type" value="Genomic_DNA"/>
</dbReference>
<dbReference type="OrthoDB" id="5424058at2759"/>
<gene>
    <name evidence="2" type="ORF">K435DRAFT_851149</name>
</gene>
<protein>
    <recommendedName>
        <fullName evidence="1">DUF6589 domain-containing protein</fullName>
    </recommendedName>
</protein>
<feature type="domain" description="DUF6589" evidence="1">
    <location>
        <begin position="195"/>
        <end position="475"/>
    </location>
</feature>
<feature type="domain" description="DUF6589" evidence="1">
    <location>
        <begin position="482"/>
        <end position="554"/>
    </location>
</feature>
<reference evidence="2 3" key="1">
    <citation type="journal article" date="2019" name="Nat. Ecol. Evol.">
        <title>Megaphylogeny resolves global patterns of mushroom evolution.</title>
        <authorList>
            <person name="Varga T."/>
            <person name="Krizsan K."/>
            <person name="Foldi C."/>
            <person name="Dima B."/>
            <person name="Sanchez-Garcia M."/>
            <person name="Sanchez-Ramirez S."/>
            <person name="Szollosi G.J."/>
            <person name="Szarkandi J.G."/>
            <person name="Papp V."/>
            <person name="Albert L."/>
            <person name="Andreopoulos W."/>
            <person name="Angelini C."/>
            <person name="Antonin V."/>
            <person name="Barry K.W."/>
            <person name="Bougher N.L."/>
            <person name="Buchanan P."/>
            <person name="Buyck B."/>
            <person name="Bense V."/>
            <person name="Catcheside P."/>
            <person name="Chovatia M."/>
            <person name="Cooper J."/>
            <person name="Damon W."/>
            <person name="Desjardin D."/>
            <person name="Finy P."/>
            <person name="Geml J."/>
            <person name="Haridas S."/>
            <person name="Hughes K."/>
            <person name="Justo A."/>
            <person name="Karasinski D."/>
            <person name="Kautmanova I."/>
            <person name="Kiss B."/>
            <person name="Kocsube S."/>
            <person name="Kotiranta H."/>
            <person name="LaButti K.M."/>
            <person name="Lechner B.E."/>
            <person name="Liimatainen K."/>
            <person name="Lipzen A."/>
            <person name="Lukacs Z."/>
            <person name="Mihaltcheva S."/>
            <person name="Morgado L.N."/>
            <person name="Niskanen T."/>
            <person name="Noordeloos M.E."/>
            <person name="Ohm R.A."/>
            <person name="Ortiz-Santana B."/>
            <person name="Ovrebo C."/>
            <person name="Racz N."/>
            <person name="Riley R."/>
            <person name="Savchenko A."/>
            <person name="Shiryaev A."/>
            <person name="Soop K."/>
            <person name="Spirin V."/>
            <person name="Szebenyi C."/>
            <person name="Tomsovsky M."/>
            <person name="Tulloss R.E."/>
            <person name="Uehling J."/>
            <person name="Grigoriev I.V."/>
            <person name="Vagvolgyi C."/>
            <person name="Papp T."/>
            <person name="Martin F.M."/>
            <person name="Miettinen O."/>
            <person name="Hibbett D.S."/>
            <person name="Nagy L.G."/>
        </authorList>
    </citation>
    <scope>NUCLEOTIDE SEQUENCE [LARGE SCALE GENOMIC DNA]</scope>
    <source>
        <strain evidence="2 3">CBS 962.96</strain>
    </source>
</reference>
<sequence>MADFVDSLAIEGGNNQTRAKLTKLRQMRGKVIVEEIFRDARQVKEEIKRDILQELSKEGCTIQKFLTRSSQTSISQLLKEFSMDNLAPKLQELAPTLWNTLMEASGRPKADAQRDAELVLTTICAMISILRSQKANSFQAVIGMFLLTSGASKREMEVLHHAGLSLSYSAVIAHLDQLLKEAKETYRKLLGQCRRSFTKSHRWQLKRIALERIKGFGHLHKHLGACPPIDPINLHVTEQYPLPAMHLEESSIDSTIQVYEQIMRNLDMTDEALEKHGLMFTDGDLLTDSLISKVEGAHRNTDQPVKGMKGCIRRPGLFHGKVAGCRMTINEHWGKPHLKQPGSGLGWENNLLGWKPMVAGWQGSKATEWKPAHELLQISLAAHIVDGFCIFCGQDNLEVWAENATWENFENVSNNVYKSLFTTKAYDKLKKKPYRDTVFENNVLYNRDALCYIEMVYAIKGGDIGRVINVLKVLATFPEKLSWLVNLTGKADGFKEVDLLQEHQNFWAKIIFSAKGSNRSWEWLSMITICIFELRNAMRTVQNSFKISSLGVSHTIPDMSKEIETLAKALEVNKVQEYVKDRPENNVVKPVRDLLEEGARYPNTYKAFGKFREDRRTAVNLGMVDPTTEDATSADPGPADEELESWDYETQEYTEDDLWQDEEEPYEMLDRLRRFINTVEF</sequence>